<gene>
    <name evidence="1" type="ordered locus">Cyan7822_2142</name>
</gene>
<organism evidence="1 2">
    <name type="scientific">Gloeothece verrucosa (strain PCC 7822)</name>
    <name type="common">Cyanothece sp. (strain PCC 7822)</name>
    <dbReference type="NCBI Taxonomy" id="497965"/>
    <lineage>
        <taxon>Bacteria</taxon>
        <taxon>Bacillati</taxon>
        <taxon>Cyanobacteriota</taxon>
        <taxon>Cyanophyceae</taxon>
        <taxon>Oscillatoriophycideae</taxon>
        <taxon>Chroococcales</taxon>
        <taxon>Aphanothecaceae</taxon>
        <taxon>Gloeothece</taxon>
        <taxon>Gloeothece verrucosa</taxon>
    </lineage>
</organism>
<dbReference type="RefSeq" id="WP_013322227.1">
    <property type="nucleotide sequence ID" value="NC_014501.1"/>
</dbReference>
<dbReference type="PANTHER" id="PTHR34133:SF8">
    <property type="entry name" value="OS07G0633000 PROTEIN"/>
    <property type="match status" value="1"/>
</dbReference>
<dbReference type="STRING" id="497965.Cyan7822_2142"/>
<dbReference type="PANTHER" id="PTHR34133">
    <property type="entry name" value="OS07G0633000 PROTEIN"/>
    <property type="match status" value="1"/>
</dbReference>
<evidence type="ECO:0000313" key="1">
    <source>
        <dbReference type="EMBL" id="ADN14122.1"/>
    </source>
</evidence>
<proteinExistence type="predicted"/>
<dbReference type="Proteomes" id="UP000008206">
    <property type="component" value="Chromosome"/>
</dbReference>
<dbReference type="OrthoDB" id="510717at2"/>
<keyword evidence="2" id="KW-1185">Reference proteome</keyword>
<accession>E0UDD1</accession>
<dbReference type="Pfam" id="PF09366">
    <property type="entry name" value="DUF1997"/>
    <property type="match status" value="1"/>
</dbReference>
<dbReference type="InterPro" id="IPR018971">
    <property type="entry name" value="DUF1997"/>
</dbReference>
<dbReference type="EMBL" id="CP002198">
    <property type="protein sequence ID" value="ADN14122.1"/>
    <property type="molecule type" value="Genomic_DNA"/>
</dbReference>
<name>E0UDD1_GLOV7</name>
<reference evidence="2" key="1">
    <citation type="journal article" date="2011" name="MBio">
        <title>Novel metabolic attributes of the genus Cyanothece, comprising a group of unicellular nitrogen-fixing Cyanobacteria.</title>
        <authorList>
            <person name="Bandyopadhyay A."/>
            <person name="Elvitigala T."/>
            <person name="Welsh E."/>
            <person name="Stockel J."/>
            <person name="Liberton M."/>
            <person name="Min H."/>
            <person name="Sherman L.A."/>
            <person name="Pakrasi H.B."/>
        </authorList>
    </citation>
    <scope>NUCLEOTIDE SEQUENCE [LARGE SCALE GENOMIC DNA]</scope>
    <source>
        <strain evidence="2">PCC 7822</strain>
    </source>
</reference>
<dbReference type="HOGENOM" id="CLU_120364_0_0_3"/>
<dbReference type="AlphaFoldDB" id="E0UDD1"/>
<evidence type="ECO:0000313" key="2">
    <source>
        <dbReference type="Proteomes" id="UP000008206"/>
    </source>
</evidence>
<dbReference type="eggNOG" id="ENOG502ZBKN">
    <property type="taxonomic scope" value="Bacteria"/>
</dbReference>
<evidence type="ECO:0008006" key="3">
    <source>
        <dbReference type="Google" id="ProtNLM"/>
    </source>
</evidence>
<dbReference type="KEGG" id="cyj:Cyan7822_2142"/>
<sequence length="190" mass="21707">METRFTASETVEIPVEEQTIPIQHYLRQPQRLVSAIANPNLMEQLSDSQFRLKMRPLNFMDLYHFQPTVVLKVWADAKGTVYLLSESCEIRGFEYINERFSLKVKGILAPIQKNDQTYLQGQADLEVKVELPPALSLTPKPLLEVTGNGLLKSVLVQIKQRLLSQLLKDYRHWALSEEVAVSSQVKEALT</sequence>
<protein>
    <recommendedName>
        <fullName evidence="3">DUF1997 domain-containing protein</fullName>
    </recommendedName>
</protein>